<name>A0A840RNH1_9BURK</name>
<evidence type="ECO:0000259" key="5">
    <source>
        <dbReference type="PROSITE" id="PS50072"/>
    </source>
</evidence>
<comment type="caution">
    <text evidence="6">The sequence shown here is derived from an EMBL/GenBank/DDBJ whole genome shotgun (WGS) entry which is preliminary data.</text>
</comment>
<dbReference type="EC" id="5.2.1.8" evidence="4"/>
<organism evidence="6 7">
    <name type="scientific">Glaciimonas immobilis</name>
    <dbReference type="NCBI Taxonomy" id="728004"/>
    <lineage>
        <taxon>Bacteria</taxon>
        <taxon>Pseudomonadati</taxon>
        <taxon>Pseudomonadota</taxon>
        <taxon>Betaproteobacteria</taxon>
        <taxon>Burkholderiales</taxon>
        <taxon>Oxalobacteraceae</taxon>
        <taxon>Glaciimonas</taxon>
    </lineage>
</organism>
<dbReference type="GO" id="GO:0006457">
    <property type="term" value="P:protein folding"/>
    <property type="evidence" value="ECO:0007669"/>
    <property type="project" value="InterPro"/>
</dbReference>
<evidence type="ECO:0000313" key="7">
    <source>
        <dbReference type="Proteomes" id="UP000571084"/>
    </source>
</evidence>
<dbReference type="PROSITE" id="PS00170">
    <property type="entry name" value="CSA_PPIASE_1"/>
    <property type="match status" value="1"/>
</dbReference>
<feature type="domain" description="PPIase cyclophilin-type" evidence="5">
    <location>
        <begin position="52"/>
        <end position="202"/>
    </location>
</feature>
<dbReference type="GO" id="GO:0003755">
    <property type="term" value="F:peptidyl-prolyl cis-trans isomerase activity"/>
    <property type="evidence" value="ECO:0007669"/>
    <property type="project" value="UniProtKB-UniRule"/>
</dbReference>
<evidence type="ECO:0000313" key="6">
    <source>
        <dbReference type="EMBL" id="MBB5198284.1"/>
    </source>
</evidence>
<sequence length="204" mass="22065">MQSSKHGKPPGATSISRRSFSRALVSSVAAISLTFAFSTAHAADMPHVMLKTNMGDIVLELNAEKAPKTVKNFLSYVNTGHYNGTIFHRVIDGFMIQGGGFDKKMNEKAAPNKVENEGKNGLKNAQYTVAMARTSDPQSAGAQFFINTNDNQFLNYPGQDGYGYAVFGKVIQGMDVVDKIKKVKTGAQDVPVQQVVIESATITK</sequence>
<evidence type="ECO:0000256" key="4">
    <source>
        <dbReference type="RuleBase" id="RU363019"/>
    </source>
</evidence>
<dbReference type="Pfam" id="PF00160">
    <property type="entry name" value="Pro_isomerase"/>
    <property type="match status" value="1"/>
</dbReference>
<dbReference type="Gene3D" id="2.40.100.10">
    <property type="entry name" value="Cyclophilin-like"/>
    <property type="match status" value="1"/>
</dbReference>
<keyword evidence="7" id="KW-1185">Reference proteome</keyword>
<dbReference type="InterPro" id="IPR020892">
    <property type="entry name" value="Cyclophilin-type_PPIase_CS"/>
</dbReference>
<dbReference type="RefSeq" id="WP_168052187.1">
    <property type="nucleotide sequence ID" value="NZ_JAAOZT010000002.1"/>
</dbReference>
<proteinExistence type="inferred from homology"/>
<reference evidence="6 7" key="1">
    <citation type="submission" date="2020-08" db="EMBL/GenBank/DDBJ databases">
        <title>Genomic Encyclopedia of Type Strains, Phase IV (KMG-IV): sequencing the most valuable type-strain genomes for metagenomic binning, comparative biology and taxonomic classification.</title>
        <authorList>
            <person name="Goeker M."/>
        </authorList>
    </citation>
    <scope>NUCLEOTIDE SEQUENCE [LARGE SCALE GENOMIC DNA]</scope>
    <source>
        <strain evidence="6 7">DSM 23240</strain>
    </source>
</reference>
<dbReference type="InterPro" id="IPR044665">
    <property type="entry name" value="E_coli_cyclophilin_A-like"/>
</dbReference>
<dbReference type="AlphaFoldDB" id="A0A840RNH1"/>
<dbReference type="InterPro" id="IPR006311">
    <property type="entry name" value="TAT_signal"/>
</dbReference>
<dbReference type="CDD" id="cd01920">
    <property type="entry name" value="cyclophilin_EcCYP_like"/>
    <property type="match status" value="1"/>
</dbReference>
<dbReference type="SUPFAM" id="SSF50891">
    <property type="entry name" value="Cyclophilin-like"/>
    <property type="match status" value="1"/>
</dbReference>
<dbReference type="InterPro" id="IPR029000">
    <property type="entry name" value="Cyclophilin-like_dom_sf"/>
</dbReference>
<keyword evidence="4" id="KW-0732">Signal</keyword>
<feature type="chain" id="PRO_5033098732" description="Peptidyl-prolyl cis-trans isomerase" evidence="4">
    <location>
        <begin position="43"/>
        <end position="204"/>
    </location>
</feature>
<evidence type="ECO:0000256" key="2">
    <source>
        <dbReference type="ARBA" id="ARBA00023110"/>
    </source>
</evidence>
<evidence type="ECO:0000256" key="3">
    <source>
        <dbReference type="ARBA" id="ARBA00023235"/>
    </source>
</evidence>
<dbReference type="PANTHER" id="PTHR43246">
    <property type="entry name" value="PEPTIDYL-PROLYL CIS-TRANS ISOMERASE CYP38, CHLOROPLASTIC"/>
    <property type="match status" value="1"/>
</dbReference>
<gene>
    <name evidence="6" type="ORF">HNR39_000094</name>
</gene>
<keyword evidence="2 4" id="KW-0697">Rotamase</keyword>
<dbReference type="PROSITE" id="PS51318">
    <property type="entry name" value="TAT"/>
    <property type="match status" value="1"/>
</dbReference>
<dbReference type="InterPro" id="IPR002130">
    <property type="entry name" value="Cyclophilin-type_PPIase_dom"/>
</dbReference>
<feature type="signal peptide" evidence="4">
    <location>
        <begin position="1"/>
        <end position="42"/>
    </location>
</feature>
<dbReference type="Proteomes" id="UP000571084">
    <property type="component" value="Unassembled WGS sequence"/>
</dbReference>
<accession>A0A840RNH1</accession>
<keyword evidence="3 4" id="KW-0413">Isomerase</keyword>
<protein>
    <recommendedName>
        <fullName evidence="4">Peptidyl-prolyl cis-trans isomerase</fullName>
        <shortName evidence="4">PPIase</shortName>
        <ecNumber evidence="4">5.2.1.8</ecNumber>
    </recommendedName>
</protein>
<dbReference type="PROSITE" id="PS50072">
    <property type="entry name" value="CSA_PPIASE_2"/>
    <property type="match status" value="1"/>
</dbReference>
<dbReference type="EMBL" id="JACHHQ010000001">
    <property type="protein sequence ID" value="MBB5198284.1"/>
    <property type="molecule type" value="Genomic_DNA"/>
</dbReference>
<comment type="function">
    <text evidence="4">PPIases accelerate the folding of proteins. It catalyzes the cis-trans isomerization of proline imidic peptide bonds in oligopeptides.</text>
</comment>
<dbReference type="PRINTS" id="PR00153">
    <property type="entry name" value="CSAPPISMRASE"/>
</dbReference>
<comment type="catalytic activity">
    <reaction evidence="4">
        <text>[protein]-peptidylproline (omega=180) = [protein]-peptidylproline (omega=0)</text>
        <dbReference type="Rhea" id="RHEA:16237"/>
        <dbReference type="Rhea" id="RHEA-COMP:10747"/>
        <dbReference type="Rhea" id="RHEA-COMP:10748"/>
        <dbReference type="ChEBI" id="CHEBI:83833"/>
        <dbReference type="ChEBI" id="CHEBI:83834"/>
        <dbReference type="EC" id="5.2.1.8"/>
    </reaction>
</comment>
<evidence type="ECO:0000256" key="1">
    <source>
        <dbReference type="ARBA" id="ARBA00007365"/>
    </source>
</evidence>
<comment type="similarity">
    <text evidence="1 4">Belongs to the cyclophilin-type PPIase family.</text>
</comment>